<evidence type="ECO:0000256" key="1">
    <source>
        <dbReference type="ARBA" id="ARBA00022741"/>
    </source>
</evidence>
<dbReference type="Gene3D" id="3.40.50.620">
    <property type="entry name" value="HUPs"/>
    <property type="match status" value="1"/>
</dbReference>
<dbReference type="Pfam" id="PF02569">
    <property type="entry name" value="Pantoate_ligase"/>
    <property type="match status" value="1"/>
</dbReference>
<sequence length="78" mass="8599">MQVVRTKKALKEALKSAKNGSVGFVPTMGFLHDGHFALMKEARSENDFLVTSIFVNPTQFGPGEDFDAIHAMKQAIFV</sequence>
<dbReference type="EC" id="6.3.2.1" evidence="3"/>
<comment type="caution">
    <text evidence="3">The sequence shown here is derived from an EMBL/GenBank/DDBJ whole genome shotgun (WGS) entry which is preliminary data.</text>
</comment>
<name>A0ABP3B1X0_9LIST</name>
<accession>A0ABP3B1X0</accession>
<keyword evidence="1" id="KW-0547">Nucleotide-binding</keyword>
<evidence type="ECO:0000313" key="3">
    <source>
        <dbReference type="EMBL" id="EUJ32958.1"/>
    </source>
</evidence>
<dbReference type="Proteomes" id="UP000019249">
    <property type="component" value="Unassembled WGS sequence"/>
</dbReference>
<dbReference type="GO" id="GO:0004592">
    <property type="term" value="F:pantoate-beta-alanine ligase activity"/>
    <property type="evidence" value="ECO:0007669"/>
    <property type="project" value="UniProtKB-EC"/>
</dbReference>
<evidence type="ECO:0000256" key="2">
    <source>
        <dbReference type="ARBA" id="ARBA00022840"/>
    </source>
</evidence>
<dbReference type="NCBIfam" id="TIGR00125">
    <property type="entry name" value="cyt_tran_rel"/>
    <property type="match status" value="1"/>
</dbReference>
<protein>
    <submittedName>
        <fullName evidence="3">Pantoate--beta-alanine ligase</fullName>
        <ecNumber evidence="3">6.3.2.1</ecNumber>
    </submittedName>
</protein>
<proteinExistence type="predicted"/>
<dbReference type="PANTHER" id="PTHR21299">
    <property type="entry name" value="CYTIDYLATE KINASE/PANTOATE-BETA-ALANINE LIGASE"/>
    <property type="match status" value="1"/>
</dbReference>
<dbReference type="InterPro" id="IPR003721">
    <property type="entry name" value="Pantoate_ligase"/>
</dbReference>
<keyword evidence="3" id="KW-0436">Ligase</keyword>
<organism evidence="3 4">
    <name type="scientific">Listeria floridensis FSL S10-1187</name>
    <dbReference type="NCBI Taxonomy" id="1265817"/>
    <lineage>
        <taxon>Bacteria</taxon>
        <taxon>Bacillati</taxon>
        <taxon>Bacillota</taxon>
        <taxon>Bacilli</taxon>
        <taxon>Bacillales</taxon>
        <taxon>Listeriaceae</taxon>
        <taxon>Listeria</taxon>
    </lineage>
</organism>
<dbReference type="PANTHER" id="PTHR21299:SF1">
    <property type="entry name" value="PANTOATE--BETA-ALANINE LIGASE"/>
    <property type="match status" value="1"/>
</dbReference>
<dbReference type="EMBL" id="AODF01000008">
    <property type="protein sequence ID" value="EUJ32958.1"/>
    <property type="molecule type" value="Genomic_DNA"/>
</dbReference>
<dbReference type="InterPro" id="IPR004821">
    <property type="entry name" value="Cyt_trans-like"/>
</dbReference>
<gene>
    <name evidence="3" type="primary">panC</name>
    <name evidence="3" type="ORF">MFLO_05055</name>
</gene>
<dbReference type="SUPFAM" id="SSF52374">
    <property type="entry name" value="Nucleotidylyl transferase"/>
    <property type="match status" value="1"/>
</dbReference>
<reference evidence="3 4" key="1">
    <citation type="journal article" date="2014" name="Int. J. Syst. Evol. Microbiol.">
        <title>Listeria floridensis sp. nov., Listeria aquatica sp. nov., Listeria cornellensis sp. nov., Listeria riparia sp. nov. and Listeria grandensis sp. nov., from agricultural and natural environments.</title>
        <authorList>
            <person name="den Bakker H.C."/>
            <person name="Warchocki S."/>
            <person name="Wright E.M."/>
            <person name="Allred A.F."/>
            <person name="Ahlstrom C."/>
            <person name="Manuel C.S."/>
            <person name="Stasiewicz M.J."/>
            <person name="Burrell A."/>
            <person name="Roof S."/>
            <person name="Strawn L."/>
            <person name="Fortes E.D."/>
            <person name="Nightingale K.K."/>
            <person name="Kephart D."/>
            <person name="Wiedmann M."/>
        </authorList>
    </citation>
    <scope>NUCLEOTIDE SEQUENCE [LARGE SCALE GENOMIC DNA]</scope>
    <source>
        <strain evidence="3 4">FSL S10-1187</strain>
    </source>
</reference>
<keyword evidence="4" id="KW-1185">Reference proteome</keyword>
<evidence type="ECO:0000313" key="4">
    <source>
        <dbReference type="Proteomes" id="UP000019249"/>
    </source>
</evidence>
<keyword evidence="2" id="KW-0067">ATP-binding</keyword>
<dbReference type="InterPro" id="IPR014729">
    <property type="entry name" value="Rossmann-like_a/b/a_fold"/>
</dbReference>